<evidence type="ECO:0000256" key="2">
    <source>
        <dbReference type="SAM" id="Coils"/>
    </source>
</evidence>
<feature type="domain" description="3D" evidence="4">
    <location>
        <begin position="297"/>
        <end position="356"/>
    </location>
</feature>
<dbReference type="RefSeq" id="WP_025083172.1">
    <property type="nucleotide sequence ID" value="NZ_AZEX01000020.1"/>
</dbReference>
<feature type="chain" id="PRO_5006410198" evidence="3">
    <location>
        <begin position="27"/>
        <end position="357"/>
    </location>
</feature>
<evidence type="ECO:0000259" key="5">
    <source>
        <dbReference type="Pfam" id="PF24568"/>
    </source>
</evidence>
<evidence type="ECO:0000313" key="7">
    <source>
        <dbReference type="Proteomes" id="UP000051264"/>
    </source>
</evidence>
<dbReference type="PANTHER" id="PTHR39160">
    <property type="entry name" value="CELL WALL-BINDING PROTEIN YOCH"/>
    <property type="match status" value="1"/>
</dbReference>
<dbReference type="eggNOG" id="COG3883">
    <property type="taxonomic scope" value="Bacteria"/>
</dbReference>
<dbReference type="CDD" id="cd22786">
    <property type="entry name" value="DPBB_YuiC-like"/>
    <property type="match status" value="1"/>
</dbReference>
<evidence type="ECO:0000256" key="1">
    <source>
        <dbReference type="ARBA" id="ARBA00022729"/>
    </source>
</evidence>
<dbReference type="STRING" id="1423747.FC69_GL000770"/>
<evidence type="ECO:0000313" key="6">
    <source>
        <dbReference type="EMBL" id="KRL61366.1"/>
    </source>
</evidence>
<dbReference type="Proteomes" id="UP000051264">
    <property type="component" value="Unassembled WGS sequence"/>
</dbReference>
<accession>A0A0R1RWK3</accession>
<dbReference type="InterPro" id="IPR057309">
    <property type="entry name" value="PcsB_CC"/>
</dbReference>
<feature type="signal peptide" evidence="3">
    <location>
        <begin position="1"/>
        <end position="26"/>
    </location>
</feature>
<dbReference type="OrthoDB" id="9798935at2"/>
<reference evidence="6 7" key="1">
    <citation type="journal article" date="2015" name="Genome Announc.">
        <title>Expanding the biotechnology potential of lactobacilli through comparative genomics of 213 strains and associated genera.</title>
        <authorList>
            <person name="Sun Z."/>
            <person name="Harris H.M."/>
            <person name="McCann A."/>
            <person name="Guo C."/>
            <person name="Argimon S."/>
            <person name="Zhang W."/>
            <person name="Yang X."/>
            <person name="Jeffery I.B."/>
            <person name="Cooney J.C."/>
            <person name="Kagawa T.F."/>
            <person name="Liu W."/>
            <person name="Song Y."/>
            <person name="Salvetti E."/>
            <person name="Wrobel A."/>
            <person name="Rasinkangas P."/>
            <person name="Parkhill J."/>
            <person name="Rea M.C."/>
            <person name="O'Sullivan O."/>
            <person name="Ritari J."/>
            <person name="Douillard F.P."/>
            <person name="Paul Ross R."/>
            <person name="Yang R."/>
            <person name="Briner A.E."/>
            <person name="Felis G.E."/>
            <person name="de Vos W.M."/>
            <person name="Barrangou R."/>
            <person name="Klaenhammer T.R."/>
            <person name="Caufield P.W."/>
            <person name="Cui Y."/>
            <person name="Zhang H."/>
            <person name="O'Toole P.W."/>
        </authorList>
    </citation>
    <scope>NUCLEOTIDE SEQUENCE [LARGE SCALE GENOMIC DNA]</scope>
    <source>
        <strain evidence="6 7">DSM 14340</strain>
    </source>
</reference>
<feature type="domain" description="Peptidoglycan hydrolase PcsB coiled-coil" evidence="5">
    <location>
        <begin position="92"/>
        <end position="149"/>
    </location>
</feature>
<dbReference type="Pfam" id="PF06725">
    <property type="entry name" value="3D"/>
    <property type="match status" value="1"/>
</dbReference>
<comment type="caution">
    <text evidence="6">The sequence shown here is derived from an EMBL/GenBank/DDBJ whole genome shotgun (WGS) entry which is preliminary data.</text>
</comment>
<dbReference type="AlphaFoldDB" id="A0A0R1RWK3"/>
<dbReference type="EMBL" id="AZEX01000020">
    <property type="protein sequence ID" value="KRL61366.1"/>
    <property type="molecule type" value="Genomic_DNA"/>
</dbReference>
<gene>
    <name evidence="6" type="ORF">FC69_GL000770</name>
</gene>
<dbReference type="eggNOG" id="COG3584">
    <property type="taxonomic scope" value="Bacteria"/>
</dbReference>
<dbReference type="PATRIC" id="fig|1423747.3.peg.785"/>
<protein>
    <submittedName>
        <fullName evidence="6">3D domain protein</fullName>
    </submittedName>
</protein>
<keyword evidence="2" id="KW-0175">Coiled coil</keyword>
<dbReference type="InterPro" id="IPR036908">
    <property type="entry name" value="RlpA-like_sf"/>
</dbReference>
<evidence type="ECO:0000259" key="4">
    <source>
        <dbReference type="Pfam" id="PF06725"/>
    </source>
</evidence>
<dbReference type="InterPro" id="IPR010611">
    <property type="entry name" value="3D_dom"/>
</dbReference>
<sequence>MRFKRLALIVVTGLVAMVTMVTSVSAASLSELKDQESSTQKDISETNSKIQVTLTSVNAQYQKVDQLKTKIADNEASITNAKKVLKKQAVLLAKRETYAKERLQSLQQSADDRNVVNALLSADSLSDFFNRAYALTVLQSADNQNMDELVQSYHDTKVVQERLETSKTNLDQEKIELDQQTTTLQTQIDQMKTNLSQSRDKLAKIAQEKSTEEAKIAAEQAAAAKAAEQAKAATTVAKVTDTSSSDTAAKQQASLADKASGKAGQTIQVQATAYSIATPGMGRYGATGIDLMKNPNCIAVDPSVIPLGSLVMVPGYGYAIAGDTGGAIKGHIIDVHFPTVGQCVSWGRRSVAITIVQ</sequence>
<dbReference type="Pfam" id="PF24568">
    <property type="entry name" value="CC_PcsB"/>
    <property type="match status" value="1"/>
</dbReference>
<dbReference type="GO" id="GO:0009254">
    <property type="term" value="P:peptidoglycan turnover"/>
    <property type="evidence" value="ECO:0007669"/>
    <property type="project" value="InterPro"/>
</dbReference>
<evidence type="ECO:0000256" key="3">
    <source>
        <dbReference type="SAM" id="SignalP"/>
    </source>
</evidence>
<dbReference type="SUPFAM" id="SSF50685">
    <property type="entry name" value="Barwin-like endoglucanases"/>
    <property type="match status" value="1"/>
</dbReference>
<proteinExistence type="predicted"/>
<organism evidence="6 7">
    <name type="scientific">Latilactobacillus fuchuensis DSM 14340 = JCM 11249</name>
    <dbReference type="NCBI Taxonomy" id="1423747"/>
    <lineage>
        <taxon>Bacteria</taxon>
        <taxon>Bacillati</taxon>
        <taxon>Bacillota</taxon>
        <taxon>Bacilli</taxon>
        <taxon>Lactobacillales</taxon>
        <taxon>Lactobacillaceae</taxon>
        <taxon>Latilactobacillus</taxon>
    </lineage>
</organism>
<dbReference type="GO" id="GO:0019867">
    <property type="term" value="C:outer membrane"/>
    <property type="evidence" value="ECO:0007669"/>
    <property type="project" value="InterPro"/>
</dbReference>
<feature type="coiled-coil region" evidence="2">
    <location>
        <begin position="160"/>
        <end position="208"/>
    </location>
</feature>
<name>A0A0R1RWK3_9LACO</name>
<dbReference type="GO" id="GO:0004553">
    <property type="term" value="F:hydrolase activity, hydrolyzing O-glycosyl compounds"/>
    <property type="evidence" value="ECO:0007669"/>
    <property type="project" value="InterPro"/>
</dbReference>
<dbReference type="InterPro" id="IPR051933">
    <property type="entry name" value="Resuscitation_pf_RpfB"/>
</dbReference>
<keyword evidence="1 3" id="KW-0732">Signal</keyword>
<dbReference type="PANTHER" id="PTHR39160:SF4">
    <property type="entry name" value="RESUSCITATION-PROMOTING FACTOR RPFB"/>
    <property type="match status" value="1"/>
</dbReference>
<dbReference type="Gene3D" id="6.10.250.3150">
    <property type="match status" value="1"/>
</dbReference>